<reference evidence="1 2" key="1">
    <citation type="journal article" date="2013" name="ISME J.">
        <title>Comparative genomics of pathogenic lineages of Vibrio nigripulchritudo identifies virulence-associated traits.</title>
        <authorList>
            <person name="Goudenege D."/>
            <person name="Labreuche Y."/>
            <person name="Krin E."/>
            <person name="Ansquer D."/>
            <person name="Mangenot S."/>
            <person name="Calteau A."/>
            <person name="Medigue C."/>
            <person name="Mazel D."/>
            <person name="Polz M.F."/>
            <person name="Le Roux F."/>
        </authorList>
    </citation>
    <scope>NUCLEOTIDE SEQUENCE [LARGE SCALE GENOMIC DNA]</scope>
    <source>
        <strain evidence="1 2">SOn1</strain>
    </source>
</reference>
<gene>
    <name evidence="1" type="ORF">VIBNISOn1_790102</name>
</gene>
<proteinExistence type="predicted"/>
<evidence type="ECO:0000313" key="2">
    <source>
        <dbReference type="Proteomes" id="UP000018211"/>
    </source>
</evidence>
<name>A0AAV2VX45_9VIBR</name>
<sequence>MPKVLKNDHVELTFKEEGGHLDHLTFSDDGEKFSPMHRAPWVGKLTGEHPVILQQLSGDFFCAPFGESDFEPAPPHGWSSNGDWHVKSHNDTYLSAKLEQTIYGATLTKRIVLQEDSPFVYHLHEFEGGKGAIPVSYHAMLKCASPVALSFSPFTLGFTIDETLEPDPTLGRSLLKYPQTFKQLERVELADGQFADLSVYPWNQSHEDILHLMTSRHQSWSWSAALCRDEGWLYLAIKPSASLPQTTLWQSHGGRDYPPFSSTHTHVLGIEEGNAYSHLGHKASVSSNPINQQGYSTALPLLPGTKTRVGYAFGVLKANTDWHRVQTVKVTDDRVIITGDTGTQREVMFHSSLLTFSDTSDI</sequence>
<dbReference type="GO" id="GO:0003824">
    <property type="term" value="F:catalytic activity"/>
    <property type="evidence" value="ECO:0007669"/>
    <property type="project" value="InterPro"/>
</dbReference>
<organism evidence="1 2">
    <name type="scientific">Vibrio nigripulchritudo SOn1</name>
    <dbReference type="NCBI Taxonomy" id="1238450"/>
    <lineage>
        <taxon>Bacteria</taxon>
        <taxon>Pseudomonadati</taxon>
        <taxon>Pseudomonadota</taxon>
        <taxon>Gammaproteobacteria</taxon>
        <taxon>Vibrionales</taxon>
        <taxon>Vibrionaceae</taxon>
        <taxon>Vibrio</taxon>
    </lineage>
</organism>
<evidence type="ECO:0000313" key="1">
    <source>
        <dbReference type="EMBL" id="CCO49175.1"/>
    </source>
</evidence>
<dbReference type="Proteomes" id="UP000018211">
    <property type="component" value="Unassembled WGS sequence"/>
</dbReference>
<protein>
    <submittedName>
        <fullName evidence="1">Uncharacterized protein</fullName>
    </submittedName>
</protein>
<accession>A0AAV2VX45</accession>
<dbReference type="SUPFAM" id="SSF74650">
    <property type="entry name" value="Galactose mutarotase-like"/>
    <property type="match status" value="1"/>
</dbReference>
<comment type="caution">
    <text evidence="1">The sequence shown here is derived from an EMBL/GenBank/DDBJ whole genome shotgun (WGS) entry which is preliminary data.</text>
</comment>
<dbReference type="InterPro" id="IPR011013">
    <property type="entry name" value="Gal_mutarotase_sf_dom"/>
</dbReference>
<dbReference type="EMBL" id="CAOF01000174">
    <property type="protein sequence ID" value="CCO49175.1"/>
    <property type="molecule type" value="Genomic_DNA"/>
</dbReference>
<dbReference type="GO" id="GO:0005975">
    <property type="term" value="P:carbohydrate metabolic process"/>
    <property type="evidence" value="ECO:0007669"/>
    <property type="project" value="InterPro"/>
</dbReference>
<dbReference type="GO" id="GO:0030246">
    <property type="term" value="F:carbohydrate binding"/>
    <property type="evidence" value="ECO:0007669"/>
    <property type="project" value="InterPro"/>
</dbReference>
<dbReference type="AlphaFoldDB" id="A0AAV2VX45"/>
<dbReference type="RefSeq" id="WP_022613395.1">
    <property type="nucleotide sequence ID" value="NZ_LK391965.1"/>
</dbReference>